<feature type="active site" description="Acyl-ester intermediate" evidence="2">
    <location>
        <position position="277"/>
    </location>
</feature>
<proteinExistence type="inferred from homology"/>
<feature type="active site" description="Charge relay system" evidence="2">
    <location>
        <position position="253"/>
    </location>
</feature>
<dbReference type="InterPro" id="IPR023631">
    <property type="entry name" value="Amidase_dom"/>
</dbReference>
<organism evidence="4">
    <name type="scientific">Anoplophora glabripennis</name>
    <name type="common">Asian longhorn beetle</name>
    <name type="synonym">Anoplophora nobilis</name>
    <dbReference type="NCBI Taxonomy" id="217634"/>
    <lineage>
        <taxon>Eukaryota</taxon>
        <taxon>Metazoa</taxon>
        <taxon>Ecdysozoa</taxon>
        <taxon>Arthropoda</taxon>
        <taxon>Hexapoda</taxon>
        <taxon>Insecta</taxon>
        <taxon>Pterygota</taxon>
        <taxon>Neoptera</taxon>
        <taxon>Endopterygota</taxon>
        <taxon>Coleoptera</taxon>
        <taxon>Polyphaga</taxon>
        <taxon>Cucujiformia</taxon>
        <taxon>Chrysomeloidea</taxon>
        <taxon>Cerambycidae</taxon>
        <taxon>Lamiinae</taxon>
        <taxon>Lamiini</taxon>
        <taxon>Anoplophora</taxon>
    </lineage>
</organism>
<dbReference type="PANTHER" id="PTHR43372:SF3">
    <property type="entry name" value="AT07710P-RELATED"/>
    <property type="match status" value="1"/>
</dbReference>
<dbReference type="PIRSF" id="PIRSF001221">
    <property type="entry name" value="Amidase_fungi"/>
    <property type="match status" value="1"/>
</dbReference>
<dbReference type="InterPro" id="IPR036928">
    <property type="entry name" value="AS_sf"/>
</dbReference>
<dbReference type="Pfam" id="PF01425">
    <property type="entry name" value="Amidase"/>
    <property type="match status" value="1"/>
</dbReference>
<protein>
    <submittedName>
        <fullName evidence="4">Fatty-acid amide hydrolase</fullName>
    </submittedName>
</protein>
<dbReference type="InterPro" id="IPR020556">
    <property type="entry name" value="Amidase_CS"/>
</dbReference>
<evidence type="ECO:0000313" key="4">
    <source>
        <dbReference type="EMBL" id="JAB65838.1"/>
    </source>
</evidence>
<dbReference type="InterPro" id="IPR052739">
    <property type="entry name" value="FAAH2"/>
</dbReference>
<name>V5GZB7_ANOGL</name>
<dbReference type="SUPFAM" id="SSF75304">
    <property type="entry name" value="Amidase signature (AS) enzymes"/>
    <property type="match status" value="1"/>
</dbReference>
<feature type="domain" description="Amidase" evidence="3">
    <location>
        <begin position="116"/>
        <end position="548"/>
    </location>
</feature>
<dbReference type="PANTHER" id="PTHR43372">
    <property type="entry name" value="FATTY-ACID AMIDE HYDROLASE"/>
    <property type="match status" value="1"/>
</dbReference>
<dbReference type="EMBL" id="GALX01002628">
    <property type="protein sequence ID" value="JAB65838.1"/>
    <property type="molecule type" value="Transcribed_RNA"/>
</dbReference>
<evidence type="ECO:0000256" key="2">
    <source>
        <dbReference type="PIRSR" id="PIRSR001221-1"/>
    </source>
</evidence>
<feature type="active site" description="Charge relay system" evidence="2">
    <location>
        <position position="178"/>
    </location>
</feature>
<dbReference type="GO" id="GO:0016787">
    <property type="term" value="F:hydrolase activity"/>
    <property type="evidence" value="ECO:0007669"/>
    <property type="project" value="UniProtKB-KW"/>
</dbReference>
<gene>
    <name evidence="4" type="primary">FAAH2</name>
</gene>
<dbReference type="AlphaFoldDB" id="V5GZB7"/>
<comment type="similarity">
    <text evidence="1">Belongs to the amidase family.</text>
</comment>
<dbReference type="PROSITE" id="PS00571">
    <property type="entry name" value="AMIDASES"/>
    <property type="match status" value="1"/>
</dbReference>
<evidence type="ECO:0000259" key="3">
    <source>
        <dbReference type="Pfam" id="PF01425"/>
    </source>
</evidence>
<reference evidence="4" key="1">
    <citation type="submission" date="2013-07" db="EMBL/GenBank/DDBJ databases">
        <title>Midgut Transcriptome Profiling of Anoplphora glabripennis, a Lignocellulose Degrading, Wood-Boring Cerambycid.</title>
        <authorList>
            <person name="Scully E.D."/>
            <person name="Hoover K."/>
            <person name="Carlson J.E."/>
            <person name="Tien M."/>
            <person name="Geib S.M."/>
        </authorList>
    </citation>
    <scope>NUCLEOTIDE SEQUENCE</scope>
</reference>
<sequence>GEHLLLIDELYSLSLEYFIFVSYRKMKNQMDTNDRRNGLCQNKTLELLGIHYIMMDFFFSILIAFMTFLRFLTHPIYVWFAQGKKKSVPPITNDILRINATELAAKIRKKQLSSVEICQAYIDRIKQVNPIINAVVEDRFQQALKEAKTVDDYLTKCALSEEDLEKIKPLLGVPVTIKESCSLQGLSYAVGMLNRCGYKAESDGEAVARLKTSGAIPLLVSNTPEMCCCLESSNFITGYTNNPYDTTCTSGGSSGGEGALLGAGASVIGIGSDIAGSIRIPALYNGIFGHKPTARIVSLKGHFPYCYDEKFKSCLVIGPMSRYAKDLKLMLKILVGDKQATQLKLNQKVDLNKINVFFMEGTDSILETRVQSEIKAAVQDAVKYLSSQCGVKVKDHKFELKYTLNCCGKHIFNIKDLPDPLKGENDNIFTEIIKTLFGQSRYTPNLLHYLLVNKIYDLFVSDRTMEFAQLKKTFIDSLGDNGVFIYPSAYTTAGKHNQFYFLTTTAAYTILANTFGCPSTSVPCGLDKNGLPVGIQIMAAPNQDRLCLAVAEELEKHFGGWVPPK</sequence>
<feature type="non-terminal residue" evidence="4">
    <location>
        <position position="1"/>
    </location>
</feature>
<dbReference type="Gene3D" id="3.90.1300.10">
    <property type="entry name" value="Amidase signature (AS) domain"/>
    <property type="match status" value="1"/>
</dbReference>
<accession>V5GZB7</accession>
<evidence type="ECO:0000256" key="1">
    <source>
        <dbReference type="ARBA" id="ARBA00009199"/>
    </source>
</evidence>
<keyword evidence="4" id="KW-0378">Hydrolase</keyword>
<dbReference type="GO" id="GO:0012505">
    <property type="term" value="C:endomembrane system"/>
    <property type="evidence" value="ECO:0007669"/>
    <property type="project" value="TreeGrafter"/>
</dbReference>